<dbReference type="EMBL" id="JBHSPB010000003">
    <property type="protein sequence ID" value="MFC5719888.1"/>
    <property type="molecule type" value="Genomic_DNA"/>
</dbReference>
<gene>
    <name evidence="2" type="ORF">ACFP1Z_06805</name>
</gene>
<dbReference type="PANTHER" id="PTHR44757">
    <property type="entry name" value="DIGUANYLATE CYCLASE DGCP"/>
    <property type="match status" value="1"/>
</dbReference>
<keyword evidence="2" id="KW-0548">Nucleotidyltransferase</keyword>
<feature type="domain" description="GGDEF" evidence="1">
    <location>
        <begin position="57"/>
        <end position="192"/>
    </location>
</feature>
<keyword evidence="3" id="KW-1185">Reference proteome</keyword>
<proteinExistence type="predicted"/>
<dbReference type="InterPro" id="IPR052155">
    <property type="entry name" value="Biofilm_reg_signaling"/>
</dbReference>
<dbReference type="RefSeq" id="WP_390314981.1">
    <property type="nucleotide sequence ID" value="NZ_JBHSPB010000003.1"/>
</dbReference>
<dbReference type="NCBIfam" id="TIGR00254">
    <property type="entry name" value="GGDEF"/>
    <property type="match status" value="1"/>
</dbReference>
<evidence type="ECO:0000313" key="2">
    <source>
        <dbReference type="EMBL" id="MFC5719888.1"/>
    </source>
</evidence>
<dbReference type="GO" id="GO:0052621">
    <property type="term" value="F:diguanylate cyclase activity"/>
    <property type="evidence" value="ECO:0007669"/>
    <property type="project" value="UniProtKB-EC"/>
</dbReference>
<reference evidence="3" key="1">
    <citation type="journal article" date="2019" name="Int. J. Syst. Evol. Microbiol.">
        <title>The Global Catalogue of Microorganisms (GCM) 10K type strain sequencing project: providing services to taxonomists for standard genome sequencing and annotation.</title>
        <authorList>
            <consortium name="The Broad Institute Genomics Platform"/>
            <consortium name="The Broad Institute Genome Sequencing Center for Infectious Disease"/>
            <person name="Wu L."/>
            <person name="Ma J."/>
        </authorList>
    </citation>
    <scope>NUCLEOTIDE SEQUENCE [LARGE SCALE GENOMIC DNA]</scope>
    <source>
        <strain evidence="3">CGMCC 4.7304</strain>
    </source>
</reference>
<dbReference type="EC" id="2.7.7.65" evidence="2"/>
<dbReference type="SMART" id="SM00267">
    <property type="entry name" value="GGDEF"/>
    <property type="match status" value="1"/>
</dbReference>
<keyword evidence="2" id="KW-0808">Transferase</keyword>
<organism evidence="2 3">
    <name type="scientific">Streptomyces gamaensis</name>
    <dbReference type="NCBI Taxonomy" id="1763542"/>
    <lineage>
        <taxon>Bacteria</taxon>
        <taxon>Bacillati</taxon>
        <taxon>Actinomycetota</taxon>
        <taxon>Actinomycetes</taxon>
        <taxon>Kitasatosporales</taxon>
        <taxon>Streptomycetaceae</taxon>
        <taxon>Streptomyces</taxon>
    </lineage>
</organism>
<sequence>MSQTLTALAAALPLATGWAVHSLRLRYQIQAARRDPLSGLLTRDPFEKRARKTLACGSRAVVVIDLDGFKLVNDTYGHAAGDVVIAAVGERLKRWSLDNGGIAARLGGDEFVAVASVHSRADLRWAMDELAIALGKPVNFEGRDLYVGFSAGVVWSQPHGTAFDLPRLMRRADEVMFGVKQTGGGWQAACDPTLAYRTVNGRRDGRRGTANATGEPG</sequence>
<protein>
    <submittedName>
        <fullName evidence="2">GGDEF domain-containing protein</fullName>
        <ecNumber evidence="2">2.7.7.65</ecNumber>
    </submittedName>
</protein>
<dbReference type="Gene3D" id="3.30.70.270">
    <property type="match status" value="1"/>
</dbReference>
<dbReference type="PROSITE" id="PS50887">
    <property type="entry name" value="GGDEF"/>
    <property type="match status" value="1"/>
</dbReference>
<dbReference type="InterPro" id="IPR029787">
    <property type="entry name" value="Nucleotide_cyclase"/>
</dbReference>
<dbReference type="PANTHER" id="PTHR44757:SF2">
    <property type="entry name" value="BIOFILM ARCHITECTURE MAINTENANCE PROTEIN MBAA"/>
    <property type="match status" value="1"/>
</dbReference>
<evidence type="ECO:0000259" key="1">
    <source>
        <dbReference type="PROSITE" id="PS50887"/>
    </source>
</evidence>
<accession>A0ABW0YWU2</accession>
<name>A0ABW0YWU2_9ACTN</name>
<dbReference type="Pfam" id="PF00990">
    <property type="entry name" value="GGDEF"/>
    <property type="match status" value="1"/>
</dbReference>
<dbReference type="InterPro" id="IPR043128">
    <property type="entry name" value="Rev_trsase/Diguanyl_cyclase"/>
</dbReference>
<evidence type="ECO:0000313" key="3">
    <source>
        <dbReference type="Proteomes" id="UP001596083"/>
    </source>
</evidence>
<dbReference type="Proteomes" id="UP001596083">
    <property type="component" value="Unassembled WGS sequence"/>
</dbReference>
<comment type="caution">
    <text evidence="2">The sequence shown here is derived from an EMBL/GenBank/DDBJ whole genome shotgun (WGS) entry which is preliminary data.</text>
</comment>
<dbReference type="SUPFAM" id="SSF55073">
    <property type="entry name" value="Nucleotide cyclase"/>
    <property type="match status" value="1"/>
</dbReference>
<dbReference type="CDD" id="cd01949">
    <property type="entry name" value="GGDEF"/>
    <property type="match status" value="1"/>
</dbReference>
<dbReference type="InterPro" id="IPR000160">
    <property type="entry name" value="GGDEF_dom"/>
</dbReference>